<protein>
    <submittedName>
        <fullName evidence="9">Nitrite reductase</fullName>
    </submittedName>
    <submittedName>
        <fullName evidence="10">Polysulfide reductase NrfD</fullName>
    </submittedName>
</protein>
<feature type="region of interest" description="Disordered" evidence="7">
    <location>
        <begin position="1"/>
        <end position="65"/>
    </location>
</feature>
<dbReference type="InterPro" id="IPR052049">
    <property type="entry name" value="Electron_transfer_protein"/>
</dbReference>
<dbReference type="PANTHER" id="PTHR34856">
    <property type="entry name" value="PROTEIN NRFD"/>
    <property type="match status" value="1"/>
</dbReference>
<organism evidence="9 11">
    <name type="scientific">Janibacter indicus</name>
    <dbReference type="NCBI Taxonomy" id="857417"/>
    <lineage>
        <taxon>Bacteria</taxon>
        <taxon>Bacillati</taxon>
        <taxon>Actinomycetota</taxon>
        <taxon>Actinomycetes</taxon>
        <taxon>Micrococcales</taxon>
        <taxon>Intrasporangiaceae</taxon>
        <taxon>Janibacter</taxon>
    </lineage>
</organism>
<dbReference type="PANTHER" id="PTHR34856:SF2">
    <property type="entry name" value="PROTEIN NRFD"/>
    <property type="match status" value="1"/>
</dbReference>
<reference evidence="10 12" key="2">
    <citation type="submission" date="2020-10" db="EMBL/GenBank/DDBJ databases">
        <title>Janibacter indicus TT2 genome sequence.</title>
        <authorList>
            <person name="Lee K."/>
            <person name="Ganzorig M."/>
        </authorList>
    </citation>
    <scope>NUCLEOTIDE SEQUENCE [LARGE SCALE GENOMIC DNA]</scope>
    <source>
        <strain evidence="10 12">TT2</strain>
    </source>
</reference>
<dbReference type="AlphaFoldDB" id="A0A1L3MK42"/>
<evidence type="ECO:0000256" key="1">
    <source>
        <dbReference type="ARBA" id="ARBA00004651"/>
    </source>
</evidence>
<evidence type="ECO:0000256" key="7">
    <source>
        <dbReference type="SAM" id="MobiDB-lite"/>
    </source>
</evidence>
<feature type="transmembrane region" description="Helical" evidence="8">
    <location>
        <begin position="123"/>
        <end position="141"/>
    </location>
</feature>
<comment type="similarity">
    <text evidence="2">Belongs to the NrfD family.</text>
</comment>
<evidence type="ECO:0000313" key="12">
    <source>
        <dbReference type="Proteomes" id="UP000593998"/>
    </source>
</evidence>
<feature type="transmembrane region" description="Helical" evidence="8">
    <location>
        <begin position="161"/>
        <end position="182"/>
    </location>
</feature>
<evidence type="ECO:0000313" key="11">
    <source>
        <dbReference type="Proteomes" id="UP000182938"/>
    </source>
</evidence>
<dbReference type="EMBL" id="CP062789">
    <property type="protein sequence ID" value="QOK22678.1"/>
    <property type="molecule type" value="Genomic_DNA"/>
</dbReference>
<name>A0A1L3MK42_9MICO</name>
<proteinExistence type="inferred from homology"/>
<comment type="subcellular location">
    <subcellularLocation>
        <location evidence="1">Cell membrane</location>
        <topology evidence="1">Multi-pass membrane protein</topology>
    </subcellularLocation>
</comment>
<dbReference type="RefSeq" id="WP_072625845.1">
    <property type="nucleotide sequence ID" value="NZ_CP013290.1"/>
</dbReference>
<keyword evidence="11" id="KW-1185">Reference proteome</keyword>
<evidence type="ECO:0000256" key="4">
    <source>
        <dbReference type="ARBA" id="ARBA00022692"/>
    </source>
</evidence>
<evidence type="ECO:0000313" key="10">
    <source>
        <dbReference type="EMBL" id="QOK22678.1"/>
    </source>
</evidence>
<dbReference type="KEGG" id="jte:ASJ30_15120"/>
<dbReference type="GO" id="GO:0005886">
    <property type="term" value="C:plasma membrane"/>
    <property type="evidence" value="ECO:0007669"/>
    <property type="project" value="UniProtKB-SubCell"/>
</dbReference>
<keyword evidence="5 8" id="KW-1133">Transmembrane helix</keyword>
<dbReference type="Pfam" id="PF03916">
    <property type="entry name" value="NrfD"/>
    <property type="match status" value="1"/>
</dbReference>
<keyword evidence="3" id="KW-1003">Cell membrane</keyword>
<dbReference type="EMBL" id="CP013290">
    <property type="protein sequence ID" value="APH02709.1"/>
    <property type="molecule type" value="Genomic_DNA"/>
</dbReference>
<dbReference type="Proteomes" id="UP000593998">
    <property type="component" value="Chromosome"/>
</dbReference>
<evidence type="ECO:0000256" key="8">
    <source>
        <dbReference type="SAM" id="Phobius"/>
    </source>
</evidence>
<evidence type="ECO:0000256" key="6">
    <source>
        <dbReference type="ARBA" id="ARBA00023136"/>
    </source>
</evidence>
<sequence length="388" mass="40580">MTTSPFDSYRPPEEGGRRRRRDRASLRGAHAERGTHSVAPQGPRRAGTARSWLTREGGGRREAPAVPDAEFSSYYGQAIVKPVPWDHKISAYLFVGGIAGVSGIVQAGAAATGNSVLQRNSRLTAMAAVGLSGIALVADLGRPERFLNMMRTVKLTSPMSVGTWILSAYAGFAGITTGAEVLRLLPARGPVTALIRVTDAVGTPSTIGQAAFGAPLAAYTAVLLADTAHPVWHESRRELPFVFVGSAALAAGGVQMVLTPTALAGPVRRLALLGVGTELLAMHRLEEHLTDLGIDEPVRTGTAGGRLRLARALAIGGGLGTLLAGRSRIVAVASGAALAAASALTRMGMVEAGIESAKDPRYTVRVQRDRLERRRRHGVVDDGITTAG</sequence>
<keyword evidence="4 8" id="KW-0812">Transmembrane</keyword>
<accession>A0A1L3MK42</accession>
<reference evidence="9 11" key="1">
    <citation type="submission" date="2015-11" db="EMBL/GenBank/DDBJ databases">
        <authorList>
            <person name="Zhang Y."/>
            <person name="Guo Z."/>
        </authorList>
    </citation>
    <scope>NUCLEOTIDE SEQUENCE [LARGE SCALE GENOMIC DNA]</scope>
    <source>
        <strain evidence="9 11">YFY001</strain>
    </source>
</reference>
<gene>
    <name evidence="10" type="primary">nrfD</name>
    <name evidence="9" type="ORF">ASJ30_15120</name>
    <name evidence="10" type="ORF">IGS73_16760</name>
</gene>
<dbReference type="Gene3D" id="1.20.1630.10">
    <property type="entry name" value="Formate dehydrogenase/DMSO reductase domain"/>
    <property type="match status" value="1"/>
</dbReference>
<evidence type="ECO:0000256" key="3">
    <source>
        <dbReference type="ARBA" id="ARBA00022475"/>
    </source>
</evidence>
<evidence type="ECO:0000256" key="5">
    <source>
        <dbReference type="ARBA" id="ARBA00022989"/>
    </source>
</evidence>
<keyword evidence="6 8" id="KW-0472">Membrane</keyword>
<evidence type="ECO:0000256" key="2">
    <source>
        <dbReference type="ARBA" id="ARBA00008929"/>
    </source>
</evidence>
<feature type="transmembrane region" description="Helical" evidence="8">
    <location>
        <begin position="89"/>
        <end position="111"/>
    </location>
</feature>
<feature type="compositionally biased region" description="Basic and acidic residues" evidence="7">
    <location>
        <begin position="23"/>
        <end position="35"/>
    </location>
</feature>
<dbReference type="Proteomes" id="UP000182938">
    <property type="component" value="Chromosome"/>
</dbReference>
<evidence type="ECO:0000313" key="9">
    <source>
        <dbReference type="EMBL" id="APH02709.1"/>
    </source>
</evidence>
<dbReference type="InterPro" id="IPR005614">
    <property type="entry name" value="NrfD-like"/>
</dbReference>